<evidence type="ECO:0000313" key="9">
    <source>
        <dbReference type="EnsemblMetazoa" id="Aqu2.1.27251_001"/>
    </source>
</evidence>
<dbReference type="InParanoid" id="A0A1X7UIF5"/>
<keyword evidence="10" id="KW-1185">Reference proteome</keyword>
<feature type="transmembrane region" description="Helical" evidence="7">
    <location>
        <begin position="218"/>
        <end position="238"/>
    </location>
</feature>
<keyword evidence="4 7" id="KW-1133">Transmembrane helix</keyword>
<feature type="transmembrane region" description="Helical" evidence="7">
    <location>
        <begin position="184"/>
        <end position="206"/>
    </location>
</feature>
<evidence type="ECO:0000259" key="8">
    <source>
        <dbReference type="Pfam" id="PF09335"/>
    </source>
</evidence>
<organism evidence="9">
    <name type="scientific">Amphimedon queenslandica</name>
    <name type="common">Sponge</name>
    <dbReference type="NCBI Taxonomy" id="400682"/>
    <lineage>
        <taxon>Eukaryota</taxon>
        <taxon>Metazoa</taxon>
        <taxon>Porifera</taxon>
        <taxon>Demospongiae</taxon>
        <taxon>Heteroscleromorpha</taxon>
        <taxon>Haplosclerida</taxon>
        <taxon>Niphatidae</taxon>
        <taxon>Amphimedon</taxon>
    </lineage>
</organism>
<feature type="transmembrane region" description="Helical" evidence="7">
    <location>
        <begin position="64"/>
        <end position="81"/>
    </location>
</feature>
<dbReference type="STRING" id="400682.A0A1X7UIF5"/>
<evidence type="ECO:0000256" key="2">
    <source>
        <dbReference type="ARBA" id="ARBA00022692"/>
    </source>
</evidence>
<dbReference type="EnsemblMetazoa" id="Aqu2.1.27251_001">
    <property type="protein sequence ID" value="Aqu2.1.27251_001"/>
    <property type="gene ID" value="Aqu2.1.27251"/>
</dbReference>
<feature type="transmembrane region" description="Helical" evidence="7">
    <location>
        <begin position="88"/>
        <end position="121"/>
    </location>
</feature>
<sequence length="244" mass="26777">MAVRLVRSVVLVGSVLLLFLFLLYSVAGVLSNRTRNSVSLKFPTSIGDIKDLINDALTLKNDELYLVMVLYSLAYLFKQCFSIPGSSLLNLFAGAVFGLWIGFPLVCVLSASGASLCFLLSKLAGEELVKMCLKERLTSLSTKVKGQSGFGEFLMLLSLRLFPATPNWLLNLSLPHLGVHSGKFFLSVFFGLMPYNFLCVQAGLILRVSTSVDDVMDYKIFAILTISSFSLLAATFGMRKLKKS</sequence>
<evidence type="ECO:0000313" key="10">
    <source>
        <dbReference type="Proteomes" id="UP000007879"/>
    </source>
</evidence>
<keyword evidence="3" id="KW-0732">Signal</keyword>
<comment type="subcellular location">
    <subcellularLocation>
        <location evidence="1">Membrane</location>
        <topology evidence="1">Multi-pass membrane protein</topology>
    </subcellularLocation>
</comment>
<reference evidence="9" key="2">
    <citation type="submission" date="2017-05" db="UniProtKB">
        <authorList>
            <consortium name="EnsemblMetazoa"/>
        </authorList>
    </citation>
    <scope>IDENTIFICATION</scope>
</reference>
<dbReference type="EnsemblMetazoa" id="XM_019998550.1">
    <property type="protein sequence ID" value="XP_019854109.1"/>
    <property type="gene ID" value="LOC100636207"/>
</dbReference>
<proteinExistence type="inferred from homology"/>
<keyword evidence="5 7" id="KW-0472">Membrane</keyword>
<feature type="domain" description="VTT" evidence="8">
    <location>
        <begin position="83"/>
        <end position="203"/>
    </location>
</feature>
<evidence type="ECO:0000256" key="5">
    <source>
        <dbReference type="ARBA" id="ARBA00023136"/>
    </source>
</evidence>
<gene>
    <name evidence="9" type="primary">100636207</name>
</gene>
<name>A0A1X7UIF5_AMPQE</name>
<dbReference type="GO" id="GO:0016020">
    <property type="term" value="C:membrane"/>
    <property type="evidence" value="ECO:0007669"/>
    <property type="project" value="UniProtKB-SubCell"/>
</dbReference>
<dbReference type="AlphaFoldDB" id="A0A1X7UIF5"/>
<dbReference type="KEGG" id="aqu:100636207"/>
<evidence type="ECO:0000256" key="4">
    <source>
        <dbReference type="ARBA" id="ARBA00022989"/>
    </source>
</evidence>
<evidence type="ECO:0000256" key="6">
    <source>
        <dbReference type="ARBA" id="ARBA00025797"/>
    </source>
</evidence>
<protein>
    <recommendedName>
        <fullName evidence="8">VTT domain-containing protein</fullName>
    </recommendedName>
</protein>
<accession>A0A1X7UIF5</accession>
<dbReference type="Pfam" id="PF09335">
    <property type="entry name" value="VTT_dom"/>
    <property type="match status" value="1"/>
</dbReference>
<dbReference type="InterPro" id="IPR032816">
    <property type="entry name" value="VTT_dom"/>
</dbReference>
<evidence type="ECO:0000256" key="7">
    <source>
        <dbReference type="SAM" id="Phobius"/>
    </source>
</evidence>
<evidence type="ECO:0000256" key="1">
    <source>
        <dbReference type="ARBA" id="ARBA00004141"/>
    </source>
</evidence>
<dbReference type="InterPro" id="IPR045014">
    <property type="entry name" value="TM41A/B"/>
</dbReference>
<dbReference type="PANTHER" id="PTHR43220">
    <property type="match status" value="1"/>
</dbReference>
<dbReference type="Proteomes" id="UP000007879">
    <property type="component" value="Unassembled WGS sequence"/>
</dbReference>
<keyword evidence="2 7" id="KW-0812">Transmembrane</keyword>
<dbReference type="PANTHER" id="PTHR43220:SF21">
    <property type="entry name" value="TRANSMEMBRANE PROTEIN 41A"/>
    <property type="match status" value="1"/>
</dbReference>
<evidence type="ECO:0000256" key="3">
    <source>
        <dbReference type="ARBA" id="ARBA00022729"/>
    </source>
</evidence>
<comment type="similarity">
    <text evidence="6">Belongs to the TMEM41 family.</text>
</comment>
<dbReference type="OrthoDB" id="3364966at2759"/>
<reference evidence="10" key="1">
    <citation type="journal article" date="2010" name="Nature">
        <title>The Amphimedon queenslandica genome and the evolution of animal complexity.</title>
        <authorList>
            <person name="Srivastava M."/>
            <person name="Simakov O."/>
            <person name="Chapman J."/>
            <person name="Fahey B."/>
            <person name="Gauthier M.E."/>
            <person name="Mitros T."/>
            <person name="Richards G.S."/>
            <person name="Conaco C."/>
            <person name="Dacre M."/>
            <person name="Hellsten U."/>
            <person name="Larroux C."/>
            <person name="Putnam N.H."/>
            <person name="Stanke M."/>
            <person name="Adamska M."/>
            <person name="Darling A."/>
            <person name="Degnan S.M."/>
            <person name="Oakley T.H."/>
            <person name="Plachetzki D.C."/>
            <person name="Zhai Y."/>
            <person name="Adamski M."/>
            <person name="Calcino A."/>
            <person name="Cummins S.F."/>
            <person name="Goodstein D.M."/>
            <person name="Harris C."/>
            <person name="Jackson D.J."/>
            <person name="Leys S.P."/>
            <person name="Shu S."/>
            <person name="Woodcroft B.J."/>
            <person name="Vervoort M."/>
            <person name="Kosik K.S."/>
            <person name="Manning G."/>
            <person name="Degnan B.M."/>
            <person name="Rokhsar D.S."/>
        </authorList>
    </citation>
    <scope>NUCLEOTIDE SEQUENCE [LARGE SCALE GENOMIC DNA]</scope>
</reference>